<dbReference type="KEGG" id="buz:AYM40_35350"/>
<evidence type="ECO:0000313" key="2">
    <source>
        <dbReference type="Proteomes" id="UP000076852"/>
    </source>
</evidence>
<proteinExistence type="predicted"/>
<accession>A0A160FVY9</accession>
<name>A0A160FVY9_9BURK</name>
<keyword evidence="2" id="KW-1185">Reference proteome</keyword>
<protein>
    <submittedName>
        <fullName evidence="1">Uncharacterized protein</fullName>
    </submittedName>
</protein>
<dbReference type="EMBL" id="CP014579">
    <property type="protein sequence ID" value="ANB77354.1"/>
    <property type="molecule type" value="Genomic_DNA"/>
</dbReference>
<dbReference type="RefSeq" id="WP_063500544.1">
    <property type="nucleotide sequence ID" value="NZ_CP014579.1"/>
</dbReference>
<evidence type="ECO:0000313" key="1">
    <source>
        <dbReference type="EMBL" id="ANB77354.1"/>
    </source>
</evidence>
<dbReference type="STRING" id="1804984.AYM40_35350"/>
<dbReference type="Proteomes" id="UP000076852">
    <property type="component" value="Chromosome 2"/>
</dbReference>
<sequence length="209" mass="23794">MFATQFRYWWEENTYLAEIQMENSAGDEFAALYDPDVGIWKVWQDEELVAVIGGSVHPDEERGLGLGIFLMNFEDAVKSLVAREVKCGYFGWPARRHDTRGRRPEPDGSQSITTGHTSNLDGWYARDGEYELVLMPDSSLIARIGGAEPANAADGTLRWRLDDNARFELTTRTNWDCHPAGNLDWIYRLALAIVASQHVGDVNWRDWQI</sequence>
<dbReference type="AlphaFoldDB" id="A0A160FVY9"/>
<reference evidence="1 2" key="1">
    <citation type="journal article" date="2016" name="Gene">
        <title>PacBio SMRT assembly of a complex multi-replicon genome reveals chlorocatechol degradative operon in a region of genome plasticity.</title>
        <authorList>
            <person name="Ricker N."/>
            <person name="Shen S.Y."/>
            <person name="Goordial J."/>
            <person name="Jin S."/>
            <person name="Fulthorpe R.R."/>
        </authorList>
    </citation>
    <scope>NUCLEOTIDE SEQUENCE [LARGE SCALE GENOMIC DNA]</scope>
    <source>
        <strain evidence="1 2">OLGA172</strain>
    </source>
</reference>
<gene>
    <name evidence="1" type="ORF">AYM40_35350</name>
</gene>
<organism evidence="1 2">
    <name type="scientific">Paraburkholderia phytofirmans OLGA172</name>
    <dbReference type="NCBI Taxonomy" id="1417228"/>
    <lineage>
        <taxon>Bacteria</taxon>
        <taxon>Pseudomonadati</taxon>
        <taxon>Pseudomonadota</taxon>
        <taxon>Betaproteobacteria</taxon>
        <taxon>Burkholderiales</taxon>
        <taxon>Burkholderiaceae</taxon>
        <taxon>Paraburkholderia</taxon>
    </lineage>
</organism>